<evidence type="ECO:0000256" key="7">
    <source>
        <dbReference type="ARBA" id="ARBA00023136"/>
    </source>
</evidence>
<sequence>MKPLQNICTPSSSNRAGRKFLVLGLTAGALLILAVLSFCLGSSGLSPEQLWRALIQGDAGDKAYQILMYVRLPRTLGAVLAGGALAVSGALLQAVLGNPLASPNVIGVNSGAGLFTMAAAAFFPGAIALGPVFAFIGALVAALAVYAIATRTGASRRTIVLAGMAVSSFLGAFTDIILTLFPETQMNRIAFMIGGFSGLNMSSLSLVGILIPIGIALAIALGYELNVLSLGEEVAGSLGLRAGVYRTVYLAVGIIMSILGGPFFVYLLFRRKGGMRI</sequence>
<dbReference type="Proteomes" id="UP000654279">
    <property type="component" value="Unassembled WGS sequence"/>
</dbReference>
<dbReference type="EMBL" id="JACRSO010000003">
    <property type="protein sequence ID" value="MBC8529421.1"/>
    <property type="molecule type" value="Genomic_DNA"/>
</dbReference>
<dbReference type="PANTHER" id="PTHR30472">
    <property type="entry name" value="FERRIC ENTEROBACTIN TRANSPORT SYSTEM PERMEASE PROTEIN"/>
    <property type="match status" value="1"/>
</dbReference>
<keyword evidence="10" id="KW-1185">Reference proteome</keyword>
<reference evidence="9" key="1">
    <citation type="submission" date="2020-08" db="EMBL/GenBank/DDBJ databases">
        <title>Genome public.</title>
        <authorList>
            <person name="Liu C."/>
            <person name="Sun Q."/>
        </authorList>
    </citation>
    <scope>NUCLEOTIDE SEQUENCE</scope>
    <source>
        <strain evidence="9">NSJ-44</strain>
    </source>
</reference>
<evidence type="ECO:0000256" key="6">
    <source>
        <dbReference type="ARBA" id="ARBA00022989"/>
    </source>
</evidence>
<evidence type="ECO:0000256" key="3">
    <source>
        <dbReference type="ARBA" id="ARBA00022448"/>
    </source>
</evidence>
<feature type="transmembrane region" description="Helical" evidence="8">
    <location>
        <begin position="117"/>
        <end position="147"/>
    </location>
</feature>
<comment type="subcellular location">
    <subcellularLocation>
        <location evidence="1">Cell membrane</location>
        <topology evidence="1">Multi-pass membrane protein</topology>
    </subcellularLocation>
</comment>
<evidence type="ECO:0000256" key="4">
    <source>
        <dbReference type="ARBA" id="ARBA00022475"/>
    </source>
</evidence>
<dbReference type="AlphaFoldDB" id="A0A926D1C0"/>
<dbReference type="InterPro" id="IPR000522">
    <property type="entry name" value="ABC_transptr_permease_BtuC"/>
</dbReference>
<dbReference type="RefSeq" id="WP_249285268.1">
    <property type="nucleotide sequence ID" value="NZ_JACRSO010000003.1"/>
</dbReference>
<evidence type="ECO:0000256" key="2">
    <source>
        <dbReference type="ARBA" id="ARBA00007935"/>
    </source>
</evidence>
<feature type="transmembrane region" description="Helical" evidence="8">
    <location>
        <begin position="159"/>
        <end position="181"/>
    </location>
</feature>
<dbReference type="Pfam" id="PF01032">
    <property type="entry name" value="FecCD"/>
    <property type="match status" value="1"/>
</dbReference>
<comment type="caution">
    <text evidence="9">The sequence shown here is derived from an EMBL/GenBank/DDBJ whole genome shotgun (WGS) entry which is preliminary data.</text>
</comment>
<dbReference type="InterPro" id="IPR037294">
    <property type="entry name" value="ABC_BtuC-like"/>
</dbReference>
<comment type="similarity">
    <text evidence="2">Belongs to the binding-protein-dependent transport system permease family. FecCD subfamily.</text>
</comment>
<evidence type="ECO:0000256" key="8">
    <source>
        <dbReference type="SAM" id="Phobius"/>
    </source>
</evidence>
<dbReference type="SUPFAM" id="SSF81345">
    <property type="entry name" value="ABC transporter involved in vitamin B12 uptake, BtuC"/>
    <property type="match status" value="1"/>
</dbReference>
<evidence type="ECO:0000256" key="1">
    <source>
        <dbReference type="ARBA" id="ARBA00004651"/>
    </source>
</evidence>
<keyword evidence="4" id="KW-1003">Cell membrane</keyword>
<keyword evidence="7 8" id="KW-0472">Membrane</keyword>
<dbReference type="Gene3D" id="1.10.3470.10">
    <property type="entry name" value="ABC transporter involved in vitamin B12 uptake, BtuC"/>
    <property type="match status" value="1"/>
</dbReference>
<evidence type="ECO:0000313" key="10">
    <source>
        <dbReference type="Proteomes" id="UP000654279"/>
    </source>
</evidence>
<dbReference type="GO" id="GO:0005886">
    <property type="term" value="C:plasma membrane"/>
    <property type="evidence" value="ECO:0007669"/>
    <property type="project" value="UniProtKB-SubCell"/>
</dbReference>
<accession>A0A926D1C0</accession>
<gene>
    <name evidence="9" type="ORF">H8699_08280</name>
</gene>
<feature type="transmembrane region" description="Helical" evidence="8">
    <location>
        <begin position="76"/>
        <end position="96"/>
    </location>
</feature>
<name>A0A926D1C0_9FIRM</name>
<protein>
    <submittedName>
        <fullName evidence="9">Iron ABC transporter permease</fullName>
    </submittedName>
</protein>
<dbReference type="GO" id="GO:0022857">
    <property type="term" value="F:transmembrane transporter activity"/>
    <property type="evidence" value="ECO:0007669"/>
    <property type="project" value="InterPro"/>
</dbReference>
<keyword evidence="5 8" id="KW-0812">Transmembrane</keyword>
<keyword evidence="6 8" id="KW-1133">Transmembrane helix</keyword>
<feature type="transmembrane region" description="Helical" evidence="8">
    <location>
        <begin position="20"/>
        <end position="43"/>
    </location>
</feature>
<keyword evidence="3" id="KW-0813">Transport</keyword>
<dbReference type="PANTHER" id="PTHR30472:SF25">
    <property type="entry name" value="ABC TRANSPORTER PERMEASE PROTEIN MJ0876-RELATED"/>
    <property type="match status" value="1"/>
</dbReference>
<evidence type="ECO:0000313" key="9">
    <source>
        <dbReference type="EMBL" id="MBC8529421.1"/>
    </source>
</evidence>
<feature type="transmembrane region" description="Helical" evidence="8">
    <location>
        <begin position="243"/>
        <end position="269"/>
    </location>
</feature>
<evidence type="ECO:0000256" key="5">
    <source>
        <dbReference type="ARBA" id="ARBA00022692"/>
    </source>
</evidence>
<feature type="transmembrane region" description="Helical" evidence="8">
    <location>
        <begin position="202"/>
        <end position="223"/>
    </location>
</feature>
<organism evidence="9 10">
    <name type="scientific">Luoshenia tenuis</name>
    <dbReference type="NCBI Taxonomy" id="2763654"/>
    <lineage>
        <taxon>Bacteria</taxon>
        <taxon>Bacillati</taxon>
        <taxon>Bacillota</taxon>
        <taxon>Clostridia</taxon>
        <taxon>Christensenellales</taxon>
        <taxon>Christensenellaceae</taxon>
        <taxon>Luoshenia</taxon>
    </lineage>
</organism>
<proteinExistence type="inferred from homology"/>